<dbReference type="InterPro" id="IPR036396">
    <property type="entry name" value="Cyt_P450_sf"/>
</dbReference>
<dbReference type="InterPro" id="IPR017972">
    <property type="entry name" value="Cyt_P450_CS"/>
</dbReference>
<dbReference type="PANTHER" id="PTHR24287:SF1">
    <property type="entry name" value="P450, PUTATIVE (EUROFUNG)-RELATED"/>
    <property type="match status" value="1"/>
</dbReference>
<evidence type="ECO:0000256" key="6">
    <source>
        <dbReference type="ARBA" id="ARBA00023004"/>
    </source>
</evidence>
<evidence type="ECO:0008006" key="13">
    <source>
        <dbReference type="Google" id="ProtNLM"/>
    </source>
</evidence>
<feature type="binding site" description="axial binding residue" evidence="8">
    <location>
        <position position="520"/>
    </location>
    <ligand>
        <name>heme</name>
        <dbReference type="ChEBI" id="CHEBI:30413"/>
    </ligand>
    <ligandPart>
        <name>Fe</name>
        <dbReference type="ChEBI" id="CHEBI:18248"/>
    </ligandPart>
</feature>
<dbReference type="OMA" id="WIKEITN"/>
<accession>A0A060S766</accession>
<evidence type="ECO:0000256" key="4">
    <source>
        <dbReference type="ARBA" id="ARBA00022723"/>
    </source>
</evidence>
<evidence type="ECO:0000256" key="3">
    <source>
        <dbReference type="ARBA" id="ARBA00022617"/>
    </source>
</evidence>
<keyword evidence="5 9" id="KW-0560">Oxidoreductase</keyword>
<dbReference type="OrthoDB" id="1470350at2759"/>
<dbReference type="GO" id="GO:0020037">
    <property type="term" value="F:heme binding"/>
    <property type="evidence" value="ECO:0007669"/>
    <property type="project" value="InterPro"/>
</dbReference>
<dbReference type="InterPro" id="IPR001128">
    <property type="entry name" value="Cyt_P450"/>
</dbReference>
<sequence>MLPRKKIPPGVPFLARRLVVDLIPAAIILVASRLFDFIFHFKLPVVTVTAGVVLSVPTLYALHIKLYQWHVRRAAAHLGAVLPPRWKGRSIGDRDLLDHVLEHYNNGYLGEGIWDKMGELGYLYDVTIMWGTNYVTTDANVIKTILAMEFAEFEKGEEFRDAMGTVLGSGVFNADGDMWKFHRMMTRPYFYRDRISHFELFDRHAALLIKKMKDRFQGGHAVDFQDAIARFTLDSATEFLCGKCVDSLESDLPYAHNDAVAPNLVRKPNVAERFARAFTEAQLIIAMRSQLGWFWHFQELLRDKTAEPMQVVDQFLTPILEEAIRRNRASRVKGMASHVKDADEDETLLDHLVKLTNNSNVLHDEMLNILIASRDTTAATLTFAVYLMCLYPDVFKRLRAEVLERVGPTQVPTFDDVRSMKYLRAVINETLRLYPAVPFNVRVPNRDTTLPNPDPNGPRIFVPAQTPIGYSVFLMHRRKDYWGPDAEKFDPDRWLDERLNKYFTANPFIFVPFNAGPRICLGQQFAYNEMSFFLIRLLQNFSAMELDLSAQPLDARPPPEWASADGQKGKEKVIPKSHLTLYVYGGLWVKMTEAEKET</sequence>
<dbReference type="AlphaFoldDB" id="A0A060S766"/>
<dbReference type="SUPFAM" id="SSF48264">
    <property type="entry name" value="Cytochrome P450"/>
    <property type="match status" value="1"/>
</dbReference>
<dbReference type="CDD" id="cd11063">
    <property type="entry name" value="CYP52"/>
    <property type="match status" value="1"/>
</dbReference>
<keyword evidence="10" id="KW-0812">Transmembrane</keyword>
<dbReference type="EMBL" id="CCBP010000005">
    <property type="protein sequence ID" value="CDO68134.1"/>
    <property type="molecule type" value="Genomic_DNA"/>
</dbReference>
<dbReference type="GO" id="GO:0005506">
    <property type="term" value="F:iron ion binding"/>
    <property type="evidence" value="ECO:0007669"/>
    <property type="project" value="InterPro"/>
</dbReference>
<keyword evidence="4 8" id="KW-0479">Metal-binding</keyword>
<proteinExistence type="inferred from homology"/>
<keyword evidence="12" id="KW-1185">Reference proteome</keyword>
<name>A0A060S766_PYCCI</name>
<evidence type="ECO:0000256" key="1">
    <source>
        <dbReference type="ARBA" id="ARBA00001971"/>
    </source>
</evidence>
<dbReference type="Proteomes" id="UP000029665">
    <property type="component" value="Unassembled WGS sequence"/>
</dbReference>
<dbReference type="STRING" id="5643.A0A060S766"/>
<dbReference type="GO" id="GO:0016705">
    <property type="term" value="F:oxidoreductase activity, acting on paired donors, with incorporation or reduction of molecular oxygen"/>
    <property type="evidence" value="ECO:0007669"/>
    <property type="project" value="InterPro"/>
</dbReference>
<comment type="caution">
    <text evidence="11">The sequence shown here is derived from an EMBL/GenBank/DDBJ whole genome shotgun (WGS) entry which is preliminary data.</text>
</comment>
<evidence type="ECO:0000256" key="9">
    <source>
        <dbReference type="RuleBase" id="RU000461"/>
    </source>
</evidence>
<dbReference type="PROSITE" id="PS00086">
    <property type="entry name" value="CYTOCHROME_P450"/>
    <property type="match status" value="1"/>
</dbReference>
<keyword evidence="3 8" id="KW-0349">Heme</keyword>
<organism evidence="11 12">
    <name type="scientific">Pycnoporus cinnabarinus</name>
    <name type="common">Cinnabar-red polypore</name>
    <name type="synonym">Trametes cinnabarina</name>
    <dbReference type="NCBI Taxonomy" id="5643"/>
    <lineage>
        <taxon>Eukaryota</taxon>
        <taxon>Fungi</taxon>
        <taxon>Dikarya</taxon>
        <taxon>Basidiomycota</taxon>
        <taxon>Agaricomycotina</taxon>
        <taxon>Agaricomycetes</taxon>
        <taxon>Polyporales</taxon>
        <taxon>Polyporaceae</taxon>
        <taxon>Trametes</taxon>
    </lineage>
</organism>
<evidence type="ECO:0000256" key="7">
    <source>
        <dbReference type="ARBA" id="ARBA00023033"/>
    </source>
</evidence>
<keyword evidence="7 9" id="KW-0503">Monooxygenase</keyword>
<dbReference type="PRINTS" id="PR00463">
    <property type="entry name" value="EP450I"/>
</dbReference>
<dbReference type="Gene3D" id="1.10.630.10">
    <property type="entry name" value="Cytochrome P450"/>
    <property type="match status" value="1"/>
</dbReference>
<dbReference type="InterPro" id="IPR047146">
    <property type="entry name" value="Cyt_P450_E_CYP52_fungi"/>
</dbReference>
<comment type="similarity">
    <text evidence="2 9">Belongs to the cytochrome P450 family.</text>
</comment>
<keyword evidence="10" id="KW-1133">Transmembrane helix</keyword>
<dbReference type="Pfam" id="PF00067">
    <property type="entry name" value="p450"/>
    <property type="match status" value="1"/>
</dbReference>
<evidence type="ECO:0000256" key="10">
    <source>
        <dbReference type="SAM" id="Phobius"/>
    </source>
</evidence>
<evidence type="ECO:0000256" key="5">
    <source>
        <dbReference type="ARBA" id="ARBA00023002"/>
    </source>
</evidence>
<keyword evidence="10" id="KW-0472">Membrane</keyword>
<evidence type="ECO:0000256" key="2">
    <source>
        <dbReference type="ARBA" id="ARBA00010617"/>
    </source>
</evidence>
<evidence type="ECO:0000256" key="8">
    <source>
        <dbReference type="PIRSR" id="PIRSR602401-1"/>
    </source>
</evidence>
<evidence type="ECO:0000313" key="12">
    <source>
        <dbReference type="Proteomes" id="UP000029665"/>
    </source>
</evidence>
<dbReference type="PANTHER" id="PTHR24287">
    <property type="entry name" value="P450, PUTATIVE (EUROFUNG)-RELATED"/>
    <property type="match status" value="1"/>
</dbReference>
<evidence type="ECO:0000313" key="11">
    <source>
        <dbReference type="EMBL" id="CDO68134.1"/>
    </source>
</evidence>
<feature type="transmembrane region" description="Helical" evidence="10">
    <location>
        <begin position="14"/>
        <end position="35"/>
    </location>
</feature>
<dbReference type="InterPro" id="IPR002401">
    <property type="entry name" value="Cyt_P450_E_grp-I"/>
</dbReference>
<dbReference type="HOGENOM" id="CLU_001570_27_0_1"/>
<protein>
    <recommendedName>
        <fullName evidence="13">Cytochrome P450 monooxygenase</fullName>
    </recommendedName>
</protein>
<keyword evidence="6 8" id="KW-0408">Iron</keyword>
<gene>
    <name evidence="11" type="ORF">BN946_scf185003.g6</name>
</gene>
<dbReference type="GO" id="GO:0004497">
    <property type="term" value="F:monooxygenase activity"/>
    <property type="evidence" value="ECO:0007669"/>
    <property type="project" value="UniProtKB-KW"/>
</dbReference>
<comment type="cofactor">
    <cofactor evidence="1 8">
        <name>heme</name>
        <dbReference type="ChEBI" id="CHEBI:30413"/>
    </cofactor>
</comment>
<dbReference type="PRINTS" id="PR00385">
    <property type="entry name" value="P450"/>
</dbReference>
<reference evidence="11" key="1">
    <citation type="submission" date="2014-01" db="EMBL/GenBank/DDBJ databases">
        <title>The genome of the white-rot fungus Pycnoporus cinnabarinus: a basidiomycete model with a versatile arsenal for lignocellulosic biomass breakdown.</title>
        <authorList>
            <person name="Levasseur A."/>
            <person name="Lomascolo A."/>
            <person name="Ruiz-Duenas F.J."/>
            <person name="Uzan E."/>
            <person name="Piumi F."/>
            <person name="Kues U."/>
            <person name="Ram A.F.J."/>
            <person name="Murat C."/>
            <person name="Haon M."/>
            <person name="Benoit I."/>
            <person name="Arfi Y."/>
            <person name="Chevret D."/>
            <person name="Drula E."/>
            <person name="Kwon M.J."/>
            <person name="Gouret P."/>
            <person name="Lesage-Meessen L."/>
            <person name="Lombard V."/>
            <person name="Mariette J."/>
            <person name="Noirot C."/>
            <person name="Park J."/>
            <person name="Patyshakuliyeva A."/>
            <person name="Wieneger R.A.B."/>
            <person name="Wosten H.A.B."/>
            <person name="Martin F."/>
            <person name="Coutinho P.M."/>
            <person name="de Vries R."/>
            <person name="Martinez A.T."/>
            <person name="Klopp C."/>
            <person name="Pontarotti P."/>
            <person name="Henrissat B."/>
            <person name="Record E."/>
        </authorList>
    </citation>
    <scope>NUCLEOTIDE SEQUENCE [LARGE SCALE GENOMIC DNA]</scope>
    <source>
        <strain evidence="11">BRFM137</strain>
    </source>
</reference>